<evidence type="ECO:0000259" key="7">
    <source>
        <dbReference type="PROSITE" id="PS50048"/>
    </source>
</evidence>
<keyword evidence="1" id="KW-0479">Metal-binding</keyword>
<dbReference type="STRING" id="1573173.A0A166PX17"/>
<dbReference type="PANTHER" id="PTHR47660:SF2">
    <property type="entry name" value="TRANSCRIPTION FACTOR WITH C2H2 AND ZN(2)-CYS(6) DNA BINDING DOMAIN (EUROFUNG)"/>
    <property type="match status" value="1"/>
</dbReference>
<evidence type="ECO:0000256" key="1">
    <source>
        <dbReference type="ARBA" id="ARBA00022723"/>
    </source>
</evidence>
<accession>A0A166PX17</accession>
<dbReference type="CDD" id="cd00067">
    <property type="entry name" value="GAL4"/>
    <property type="match status" value="1"/>
</dbReference>
<evidence type="ECO:0000256" key="5">
    <source>
        <dbReference type="ARBA" id="ARBA00023242"/>
    </source>
</evidence>
<dbReference type="Pfam" id="PF00172">
    <property type="entry name" value="Zn_clus"/>
    <property type="match status" value="1"/>
</dbReference>
<reference evidence="8 9" key="1">
    <citation type="submission" date="2015-06" db="EMBL/GenBank/DDBJ databases">
        <title>Survival trade-offs in plant roots during colonization by closely related pathogenic and mutualistic fungi.</title>
        <authorList>
            <person name="Hacquard S."/>
            <person name="Kracher B."/>
            <person name="Hiruma K."/>
            <person name="Weinman A."/>
            <person name="Muench P."/>
            <person name="Garrido Oter R."/>
            <person name="Ver Loren van Themaat E."/>
            <person name="Dallerey J.-F."/>
            <person name="Damm U."/>
            <person name="Henrissat B."/>
            <person name="Lespinet O."/>
            <person name="Thon M."/>
            <person name="Kemen E."/>
            <person name="McHardy A.C."/>
            <person name="Schulze-Lefert P."/>
            <person name="O'Connell R.J."/>
        </authorList>
    </citation>
    <scope>NUCLEOTIDE SEQUENCE [LARGE SCALE GENOMIC DNA]</scope>
    <source>
        <strain evidence="8 9">MAFF 238704</strain>
    </source>
</reference>
<dbReference type="PROSITE" id="PS50048">
    <property type="entry name" value="ZN2_CY6_FUNGAL_2"/>
    <property type="match status" value="1"/>
</dbReference>
<evidence type="ECO:0000256" key="6">
    <source>
        <dbReference type="SAM" id="MobiDB-lite"/>
    </source>
</evidence>
<feature type="domain" description="Zn(2)-C6 fungal-type" evidence="7">
    <location>
        <begin position="38"/>
        <end position="68"/>
    </location>
</feature>
<dbReference type="GO" id="GO:0000981">
    <property type="term" value="F:DNA-binding transcription factor activity, RNA polymerase II-specific"/>
    <property type="evidence" value="ECO:0007669"/>
    <property type="project" value="InterPro"/>
</dbReference>
<gene>
    <name evidence="8" type="ORF">CI238_11783</name>
</gene>
<keyword evidence="4" id="KW-0804">Transcription</keyword>
<feature type="non-terminal residue" evidence="8">
    <location>
        <position position="1"/>
    </location>
</feature>
<dbReference type="Gene3D" id="4.10.240.10">
    <property type="entry name" value="Zn(2)-C6 fungal-type DNA-binding domain"/>
    <property type="match status" value="1"/>
</dbReference>
<name>A0A166PX17_COLIC</name>
<dbReference type="InterPro" id="IPR036864">
    <property type="entry name" value="Zn2-C6_fun-type_DNA-bd_sf"/>
</dbReference>
<keyword evidence="2" id="KW-0862">Zinc</keyword>
<dbReference type="EMBL" id="LFIW01002541">
    <property type="protein sequence ID" value="KZL67269.1"/>
    <property type="molecule type" value="Genomic_DNA"/>
</dbReference>
<dbReference type="SUPFAM" id="SSF57701">
    <property type="entry name" value="Zn2/Cys6 DNA-binding domain"/>
    <property type="match status" value="1"/>
</dbReference>
<protein>
    <submittedName>
        <fullName evidence="8">C6 zinc finger domain-containing protein</fullName>
    </submittedName>
</protein>
<evidence type="ECO:0000313" key="8">
    <source>
        <dbReference type="EMBL" id="KZL67269.1"/>
    </source>
</evidence>
<dbReference type="PANTHER" id="PTHR47660">
    <property type="entry name" value="TRANSCRIPTION FACTOR WITH C2H2 AND ZN(2)-CYS(6) DNA BINDING DOMAIN (EUROFUNG)-RELATED-RELATED"/>
    <property type="match status" value="1"/>
</dbReference>
<keyword evidence="9" id="KW-1185">Reference proteome</keyword>
<dbReference type="Proteomes" id="UP000076584">
    <property type="component" value="Unassembled WGS sequence"/>
</dbReference>
<dbReference type="AlphaFoldDB" id="A0A166PX17"/>
<dbReference type="InterPro" id="IPR001138">
    <property type="entry name" value="Zn2Cys6_DnaBD"/>
</dbReference>
<evidence type="ECO:0000256" key="3">
    <source>
        <dbReference type="ARBA" id="ARBA00023015"/>
    </source>
</evidence>
<evidence type="ECO:0000256" key="4">
    <source>
        <dbReference type="ARBA" id="ARBA00023163"/>
    </source>
</evidence>
<keyword evidence="3" id="KW-0805">Transcription regulation</keyword>
<evidence type="ECO:0000256" key="2">
    <source>
        <dbReference type="ARBA" id="ARBA00022833"/>
    </source>
</evidence>
<keyword evidence="5" id="KW-0539">Nucleus</keyword>
<organism evidence="8 9">
    <name type="scientific">Colletotrichum incanum</name>
    <name type="common">Soybean anthracnose fungus</name>
    <dbReference type="NCBI Taxonomy" id="1573173"/>
    <lineage>
        <taxon>Eukaryota</taxon>
        <taxon>Fungi</taxon>
        <taxon>Dikarya</taxon>
        <taxon>Ascomycota</taxon>
        <taxon>Pezizomycotina</taxon>
        <taxon>Sordariomycetes</taxon>
        <taxon>Hypocreomycetidae</taxon>
        <taxon>Glomerellales</taxon>
        <taxon>Glomerellaceae</taxon>
        <taxon>Colletotrichum</taxon>
        <taxon>Colletotrichum spaethianum species complex</taxon>
    </lineage>
</organism>
<dbReference type="SMART" id="SM00066">
    <property type="entry name" value="GAL4"/>
    <property type="match status" value="1"/>
</dbReference>
<sequence length="452" mass="50668">LRGRGNPGASPRVESTRVESAMSNSFMERANPPPRRKTCLACIKAKRRCDHGQPACLRCSRRKIDCVYPTPPTFRLEKRMATELLETPLSQGDSEMSTEAPASITEQAPCPDTSLTPWPQDADFFQLNITDLDGINLDTEFHEFLAADALLDGSLSLSSLTPRPEPMLVPPQGTAPEGLLEEMIASRIQYTLDEIKKVPTSTVLENQAPWSHPYLYRAHMPKEMQDAQACCALYIAKNSTNAPFVLRTIQARAHELLSSPIPKDRLNILARLQAALLYQIIRLFDGDISMRASAQQTLPALESTMLSLRPFVRWEHGQPEIGPAEDHSTCPTKETWHEWIFQESARRSIFFTCFLLVAYKLLVGKIPNGCVENHNICHSWTLSANLWKAPDVVDFAVAWREKRHFVVTKGSFNDVLRDAAADDIDVFGRMLIVGSMGIDEARLWFHNKGGSL</sequence>
<feature type="region of interest" description="Disordered" evidence="6">
    <location>
        <begin position="1"/>
        <end position="34"/>
    </location>
</feature>
<comment type="caution">
    <text evidence="8">The sequence shown here is derived from an EMBL/GenBank/DDBJ whole genome shotgun (WGS) entry which is preliminary data.</text>
</comment>
<proteinExistence type="predicted"/>
<evidence type="ECO:0000313" key="9">
    <source>
        <dbReference type="Proteomes" id="UP000076584"/>
    </source>
</evidence>
<dbReference type="GO" id="GO:0008270">
    <property type="term" value="F:zinc ion binding"/>
    <property type="evidence" value="ECO:0007669"/>
    <property type="project" value="InterPro"/>
</dbReference>